<keyword evidence="1" id="KW-0732">Signal</keyword>
<evidence type="ECO:0000313" key="3">
    <source>
        <dbReference type="EMBL" id="TDP61597.1"/>
    </source>
</evidence>
<proteinExistence type="predicted"/>
<dbReference type="SUPFAM" id="SSF159594">
    <property type="entry name" value="XCC0632-like"/>
    <property type="match status" value="1"/>
</dbReference>
<accession>A0A4R6QFN7</accession>
<dbReference type="Pfam" id="PF03886">
    <property type="entry name" value="ABC_trans_aux"/>
    <property type="match status" value="1"/>
</dbReference>
<feature type="signal peptide" evidence="1">
    <location>
        <begin position="1"/>
        <end position="27"/>
    </location>
</feature>
<feature type="chain" id="PRO_5020769437" description="ABC-type transport auxiliary lipoprotein component domain-containing protein" evidence="1">
    <location>
        <begin position="28"/>
        <end position="194"/>
    </location>
</feature>
<name>A0A4R6QFN7_9BURK</name>
<dbReference type="Proteomes" id="UP000295361">
    <property type="component" value="Unassembled WGS sequence"/>
</dbReference>
<evidence type="ECO:0000313" key="4">
    <source>
        <dbReference type="Proteomes" id="UP000295361"/>
    </source>
</evidence>
<feature type="domain" description="ABC-type transport auxiliary lipoprotein component" evidence="2">
    <location>
        <begin position="28"/>
        <end position="189"/>
    </location>
</feature>
<evidence type="ECO:0000256" key="1">
    <source>
        <dbReference type="SAM" id="SignalP"/>
    </source>
</evidence>
<dbReference type="InParanoid" id="A0A4R6QFN7"/>
<dbReference type="InterPro" id="IPR005586">
    <property type="entry name" value="ABC_trans_aux"/>
</dbReference>
<evidence type="ECO:0000259" key="2">
    <source>
        <dbReference type="Pfam" id="PF03886"/>
    </source>
</evidence>
<dbReference type="Gene3D" id="3.40.50.10610">
    <property type="entry name" value="ABC-type transport auxiliary lipoprotein component"/>
    <property type="match status" value="1"/>
</dbReference>
<dbReference type="AlphaFoldDB" id="A0A4R6QFN7"/>
<protein>
    <recommendedName>
        <fullName evidence="2">ABC-type transport auxiliary lipoprotein component domain-containing protein</fullName>
    </recommendedName>
</protein>
<sequence length="194" mass="20945">MTMPTRLLSVALLLLVNACSSSPPVQLYQLRADPPGPALQITAGAGERWALGAVQLPEYLDRDALLRPSGQAGLTALTGHRWAEPLRDAVPRLLQQDLARLRGADQVWRAPVPPGVVVGRQLRVEIQQLEARADGLGVVLAARWMLIDPSGKSPAQVFDGRIEVPSAEATPDALVSAHRAALWQLAQDIQRRAD</sequence>
<gene>
    <name evidence="3" type="ORF">DES47_11114</name>
</gene>
<comment type="caution">
    <text evidence="3">The sequence shown here is derived from an EMBL/GenBank/DDBJ whole genome shotgun (WGS) entry which is preliminary data.</text>
</comment>
<organism evidence="3 4">
    <name type="scientific">Roseateles toxinivorans</name>
    <dbReference type="NCBI Taxonomy" id="270368"/>
    <lineage>
        <taxon>Bacteria</taxon>
        <taxon>Pseudomonadati</taxon>
        <taxon>Pseudomonadota</taxon>
        <taxon>Betaproteobacteria</taxon>
        <taxon>Burkholderiales</taxon>
        <taxon>Sphaerotilaceae</taxon>
        <taxon>Roseateles</taxon>
    </lineage>
</organism>
<dbReference type="EMBL" id="SNXS01000011">
    <property type="protein sequence ID" value="TDP61597.1"/>
    <property type="molecule type" value="Genomic_DNA"/>
</dbReference>
<reference evidence="3 4" key="1">
    <citation type="submission" date="2019-03" db="EMBL/GenBank/DDBJ databases">
        <title>Genomic Encyclopedia of Type Strains, Phase IV (KMG-IV): sequencing the most valuable type-strain genomes for metagenomic binning, comparative biology and taxonomic classification.</title>
        <authorList>
            <person name="Goeker M."/>
        </authorList>
    </citation>
    <scope>NUCLEOTIDE SEQUENCE [LARGE SCALE GENOMIC DNA]</scope>
    <source>
        <strain evidence="3 4">DSM 16998</strain>
    </source>
</reference>
<keyword evidence="4" id="KW-1185">Reference proteome</keyword>